<comment type="catalytic activity">
    <reaction evidence="8">
        <text>adenosine + phosphate = alpha-D-ribose 1-phosphate + adenine</text>
        <dbReference type="Rhea" id="RHEA:27642"/>
        <dbReference type="ChEBI" id="CHEBI:16335"/>
        <dbReference type="ChEBI" id="CHEBI:16708"/>
        <dbReference type="ChEBI" id="CHEBI:43474"/>
        <dbReference type="ChEBI" id="CHEBI:57720"/>
        <dbReference type="EC" id="2.4.2.1"/>
    </reaction>
    <physiologicalReaction direction="left-to-right" evidence="8">
        <dbReference type="Rhea" id="RHEA:27643"/>
    </physiologicalReaction>
</comment>
<comment type="catalytic activity">
    <reaction evidence="9">
        <text>S-methyl-5'-thioadenosine + phosphate = 5-(methylsulfanyl)-alpha-D-ribose 1-phosphate + adenine</text>
        <dbReference type="Rhea" id="RHEA:11852"/>
        <dbReference type="ChEBI" id="CHEBI:16708"/>
        <dbReference type="ChEBI" id="CHEBI:17509"/>
        <dbReference type="ChEBI" id="CHEBI:43474"/>
        <dbReference type="ChEBI" id="CHEBI:58533"/>
        <dbReference type="EC" id="2.4.2.28"/>
    </reaction>
    <physiologicalReaction direction="left-to-right" evidence="9">
        <dbReference type="Rhea" id="RHEA:11853"/>
    </physiologicalReaction>
</comment>
<accession>A0A431W620</accession>
<protein>
    <submittedName>
        <fullName evidence="10">Laccase domain-containing protein</fullName>
    </submittedName>
</protein>
<evidence type="ECO:0000256" key="7">
    <source>
        <dbReference type="ARBA" id="ARBA00047989"/>
    </source>
</evidence>
<evidence type="ECO:0000256" key="8">
    <source>
        <dbReference type="ARBA" id="ARBA00048968"/>
    </source>
</evidence>
<comment type="catalytic activity">
    <reaction evidence="7">
        <text>adenosine + H2O + H(+) = inosine + NH4(+)</text>
        <dbReference type="Rhea" id="RHEA:24408"/>
        <dbReference type="ChEBI" id="CHEBI:15377"/>
        <dbReference type="ChEBI" id="CHEBI:15378"/>
        <dbReference type="ChEBI" id="CHEBI:16335"/>
        <dbReference type="ChEBI" id="CHEBI:17596"/>
        <dbReference type="ChEBI" id="CHEBI:28938"/>
        <dbReference type="EC" id="3.5.4.4"/>
    </reaction>
    <physiologicalReaction direction="left-to-right" evidence="7">
        <dbReference type="Rhea" id="RHEA:24409"/>
    </physiologicalReaction>
</comment>
<evidence type="ECO:0000256" key="4">
    <source>
        <dbReference type="ARBA" id="ARBA00022723"/>
    </source>
</evidence>
<proteinExistence type="inferred from homology"/>
<dbReference type="InterPro" id="IPR011324">
    <property type="entry name" value="Cytotoxic_necrot_fac-like_cat"/>
</dbReference>
<evidence type="ECO:0000313" key="11">
    <source>
        <dbReference type="Proteomes" id="UP000277766"/>
    </source>
</evidence>
<dbReference type="Proteomes" id="UP000277766">
    <property type="component" value="Unassembled WGS sequence"/>
</dbReference>
<evidence type="ECO:0000256" key="2">
    <source>
        <dbReference type="ARBA" id="ARBA00007353"/>
    </source>
</evidence>
<evidence type="ECO:0000256" key="6">
    <source>
        <dbReference type="ARBA" id="ARBA00022833"/>
    </source>
</evidence>
<dbReference type="PANTHER" id="PTHR30616:SF2">
    <property type="entry name" value="PURINE NUCLEOSIDE PHOSPHORYLASE LACC1"/>
    <property type="match status" value="1"/>
</dbReference>
<dbReference type="EMBL" id="RXPE01000001">
    <property type="protein sequence ID" value="RTR30907.1"/>
    <property type="molecule type" value="Genomic_DNA"/>
</dbReference>
<keyword evidence="11" id="KW-1185">Reference proteome</keyword>
<comment type="catalytic activity">
    <reaction evidence="1">
        <text>inosine + phosphate = alpha-D-ribose 1-phosphate + hypoxanthine</text>
        <dbReference type="Rhea" id="RHEA:27646"/>
        <dbReference type="ChEBI" id="CHEBI:17368"/>
        <dbReference type="ChEBI" id="CHEBI:17596"/>
        <dbReference type="ChEBI" id="CHEBI:43474"/>
        <dbReference type="ChEBI" id="CHEBI:57720"/>
        <dbReference type="EC" id="2.4.2.1"/>
    </reaction>
    <physiologicalReaction direction="left-to-right" evidence="1">
        <dbReference type="Rhea" id="RHEA:27647"/>
    </physiologicalReaction>
</comment>
<dbReference type="GO" id="GO:0005507">
    <property type="term" value="F:copper ion binding"/>
    <property type="evidence" value="ECO:0007669"/>
    <property type="project" value="TreeGrafter"/>
</dbReference>
<dbReference type="Pfam" id="PF02578">
    <property type="entry name" value="Cu-oxidase_4"/>
    <property type="match status" value="1"/>
</dbReference>
<gene>
    <name evidence="10" type="ORF">EJ104_01255</name>
</gene>
<sequence>MSEQLSFIRSPLITLPHGFTTRRGGISQGPYAGLNLDDRQDDPVPVAENRRRAAAALGYRPEEVARLEQVHGVDVVQARAGVQTADALVTDDPALLLAIGTADCYPILLADEQAGVIGAAHAGWRGTVGRIAERTLAAMIRLGAWPERTRAAIGVGICQAQYPVGEEVAQAFAEAGLGESLDKDRQLDLGAANRAVLLAAGVSPEHIWQAGGCSTGDDYFSYRRDQGRTGRMWGLIGLRRESQGEADA</sequence>
<dbReference type="InterPro" id="IPR003730">
    <property type="entry name" value="Cu_polyphenol_OxRdtase"/>
</dbReference>
<dbReference type="GO" id="GO:0017061">
    <property type="term" value="F:S-methyl-5-thioadenosine phosphorylase activity"/>
    <property type="evidence" value="ECO:0007669"/>
    <property type="project" value="UniProtKB-EC"/>
</dbReference>
<reference evidence="10 11" key="1">
    <citation type="submission" date="2018-12" db="EMBL/GenBank/DDBJ databases">
        <title>Deinococcus radiophilus ATCC 27603 genome sequencing and assembly.</title>
        <authorList>
            <person name="Maclea K.S."/>
            <person name="Maynard C.R."/>
        </authorList>
    </citation>
    <scope>NUCLEOTIDE SEQUENCE [LARGE SCALE GENOMIC DNA]</scope>
    <source>
        <strain evidence="10 11">ATCC 27603</strain>
    </source>
</reference>
<dbReference type="SUPFAM" id="SSF64438">
    <property type="entry name" value="CNF1/YfiH-like putative cysteine hydrolases"/>
    <property type="match status" value="1"/>
</dbReference>
<evidence type="ECO:0000256" key="1">
    <source>
        <dbReference type="ARBA" id="ARBA00000553"/>
    </source>
</evidence>
<comment type="caution">
    <text evidence="10">The sequence shown here is derived from an EMBL/GenBank/DDBJ whole genome shotgun (WGS) entry which is preliminary data.</text>
</comment>
<evidence type="ECO:0000256" key="3">
    <source>
        <dbReference type="ARBA" id="ARBA00022679"/>
    </source>
</evidence>
<evidence type="ECO:0000313" key="10">
    <source>
        <dbReference type="EMBL" id="RTR30907.1"/>
    </source>
</evidence>
<keyword evidence="6" id="KW-0862">Zinc</keyword>
<name>A0A431W620_9DEIO</name>
<keyword evidence="4" id="KW-0479">Metal-binding</keyword>
<comment type="similarity">
    <text evidence="2">Belongs to the purine nucleoside phosphorylase YfiH/LACC1 family.</text>
</comment>
<dbReference type="RefSeq" id="WP_126350935.1">
    <property type="nucleotide sequence ID" value="NZ_CP086380.1"/>
</dbReference>
<evidence type="ECO:0000256" key="9">
    <source>
        <dbReference type="ARBA" id="ARBA00049893"/>
    </source>
</evidence>
<dbReference type="CDD" id="cd16833">
    <property type="entry name" value="YfiH"/>
    <property type="match status" value="1"/>
</dbReference>
<dbReference type="AlphaFoldDB" id="A0A431W620"/>
<dbReference type="PANTHER" id="PTHR30616">
    <property type="entry name" value="UNCHARACTERIZED PROTEIN YFIH"/>
    <property type="match status" value="1"/>
</dbReference>
<keyword evidence="3" id="KW-0808">Transferase</keyword>
<evidence type="ECO:0000256" key="5">
    <source>
        <dbReference type="ARBA" id="ARBA00022801"/>
    </source>
</evidence>
<keyword evidence="5" id="KW-0378">Hydrolase</keyword>
<dbReference type="GO" id="GO:0016787">
    <property type="term" value="F:hydrolase activity"/>
    <property type="evidence" value="ECO:0007669"/>
    <property type="project" value="UniProtKB-KW"/>
</dbReference>
<dbReference type="Gene3D" id="3.60.140.10">
    <property type="entry name" value="CNF1/YfiH-like putative cysteine hydrolases"/>
    <property type="match status" value="1"/>
</dbReference>
<organism evidence="10 11">
    <name type="scientific">Deinococcus radiophilus</name>
    <dbReference type="NCBI Taxonomy" id="32062"/>
    <lineage>
        <taxon>Bacteria</taxon>
        <taxon>Thermotogati</taxon>
        <taxon>Deinococcota</taxon>
        <taxon>Deinococci</taxon>
        <taxon>Deinococcales</taxon>
        <taxon>Deinococcaceae</taxon>
        <taxon>Deinococcus</taxon>
    </lineage>
</organism>
<dbReference type="OrthoDB" id="4279at2"/>
<dbReference type="InterPro" id="IPR038371">
    <property type="entry name" value="Cu_polyphenol_OxRdtase_sf"/>
</dbReference>